<comment type="caution">
    <text evidence="1">The sequence shown here is derived from an EMBL/GenBank/DDBJ whole genome shotgun (WGS) entry which is preliminary data.</text>
</comment>
<protein>
    <submittedName>
        <fullName evidence="1">Uncharacterized protein</fullName>
    </submittedName>
</protein>
<evidence type="ECO:0000313" key="1">
    <source>
        <dbReference type="EMBL" id="VDI64849.1"/>
    </source>
</evidence>
<gene>
    <name evidence="1" type="ORF">MGAL_10B040375</name>
</gene>
<dbReference type="EMBL" id="UYJE01008558">
    <property type="protein sequence ID" value="VDI64849.1"/>
    <property type="molecule type" value="Genomic_DNA"/>
</dbReference>
<name>A0A8B6GKJ1_MYTGA</name>
<sequence length="99" mass="11444">MDEDKVKYKVTSTDKVKHNLRQMTRISIKFVLKIKRGVKRVAMEAYACESGSLISCGRENTQNFISDFEVHNHCPEEFLRRQSSVRIRDAKIGTLAQNL</sequence>
<proteinExistence type="predicted"/>
<accession>A0A8B6GKJ1</accession>
<reference evidence="1" key="1">
    <citation type="submission" date="2018-11" db="EMBL/GenBank/DDBJ databases">
        <authorList>
            <person name="Alioto T."/>
            <person name="Alioto T."/>
        </authorList>
    </citation>
    <scope>NUCLEOTIDE SEQUENCE</scope>
</reference>
<organism evidence="1 2">
    <name type="scientific">Mytilus galloprovincialis</name>
    <name type="common">Mediterranean mussel</name>
    <dbReference type="NCBI Taxonomy" id="29158"/>
    <lineage>
        <taxon>Eukaryota</taxon>
        <taxon>Metazoa</taxon>
        <taxon>Spiralia</taxon>
        <taxon>Lophotrochozoa</taxon>
        <taxon>Mollusca</taxon>
        <taxon>Bivalvia</taxon>
        <taxon>Autobranchia</taxon>
        <taxon>Pteriomorphia</taxon>
        <taxon>Mytilida</taxon>
        <taxon>Mytiloidea</taxon>
        <taxon>Mytilidae</taxon>
        <taxon>Mytilinae</taxon>
        <taxon>Mytilus</taxon>
    </lineage>
</organism>
<dbReference type="Proteomes" id="UP000596742">
    <property type="component" value="Unassembled WGS sequence"/>
</dbReference>
<dbReference type="AlphaFoldDB" id="A0A8B6GKJ1"/>
<evidence type="ECO:0000313" key="2">
    <source>
        <dbReference type="Proteomes" id="UP000596742"/>
    </source>
</evidence>
<keyword evidence="2" id="KW-1185">Reference proteome</keyword>